<dbReference type="PANTHER" id="PTHR15382">
    <property type="entry name" value="CTG4A-RELATED"/>
    <property type="match status" value="1"/>
</dbReference>
<sequence length="254" mass="29470">MREWKFSIARFRCRQNFNILLTILISCVFFAALSTGETADDDEVAPGVKLPSTCEVCKVLTAELDERLQKTGKSHDTIDTGYGMEKKAKKKYKQSELRLIESMDRVCDEVLKYRVHKERTDSTRFAKGMSDTFKTLHGLVYGFNLLHLQLIQMVNPINERQNKGVKVDIGMPYELWDDPSAEVADMKTKCEKMIEDHEDDIEEWYYHHQDEKPLKRYLCSERVLNPGEDKCLDEVWSGKKDSGEEKQKGDKSEL</sequence>
<keyword evidence="2 4" id="KW-0732">Signal</keyword>
<evidence type="ECO:0000259" key="5">
    <source>
        <dbReference type="Pfam" id="PF11938"/>
    </source>
</evidence>
<feature type="chain" id="PRO_5036209143" description="DUF3456 domain-containing protein" evidence="4">
    <location>
        <begin position="37"/>
        <end position="254"/>
    </location>
</feature>
<feature type="domain" description="DUF3456" evidence="5">
    <location>
        <begin position="54"/>
        <end position="230"/>
    </location>
</feature>
<reference evidence="6" key="1">
    <citation type="submission" date="2020-11" db="EMBL/GenBank/DDBJ databases">
        <authorList>
            <person name="Tran Van P."/>
        </authorList>
    </citation>
    <scope>NUCLEOTIDE SEQUENCE</scope>
</reference>
<organism evidence="6">
    <name type="scientific">Darwinula stevensoni</name>
    <dbReference type="NCBI Taxonomy" id="69355"/>
    <lineage>
        <taxon>Eukaryota</taxon>
        <taxon>Metazoa</taxon>
        <taxon>Ecdysozoa</taxon>
        <taxon>Arthropoda</taxon>
        <taxon>Crustacea</taxon>
        <taxon>Oligostraca</taxon>
        <taxon>Ostracoda</taxon>
        <taxon>Podocopa</taxon>
        <taxon>Podocopida</taxon>
        <taxon>Darwinulocopina</taxon>
        <taxon>Darwinuloidea</taxon>
        <taxon>Darwinulidae</taxon>
        <taxon>Darwinula</taxon>
    </lineage>
</organism>
<dbReference type="PROSITE" id="PS51257">
    <property type="entry name" value="PROKAR_LIPOPROTEIN"/>
    <property type="match status" value="1"/>
</dbReference>
<dbReference type="EMBL" id="LR900227">
    <property type="protein sequence ID" value="CAD7244781.1"/>
    <property type="molecule type" value="Genomic_DNA"/>
</dbReference>
<dbReference type="AlphaFoldDB" id="A0A7R8XCQ0"/>
<evidence type="ECO:0000256" key="4">
    <source>
        <dbReference type="SAM" id="SignalP"/>
    </source>
</evidence>
<evidence type="ECO:0000313" key="7">
    <source>
        <dbReference type="Proteomes" id="UP000677054"/>
    </source>
</evidence>
<accession>A0A7R8XCQ0</accession>
<feature type="region of interest" description="Disordered" evidence="3">
    <location>
        <begin position="232"/>
        <end position="254"/>
    </location>
</feature>
<evidence type="ECO:0000256" key="1">
    <source>
        <dbReference type="ARBA" id="ARBA00007285"/>
    </source>
</evidence>
<evidence type="ECO:0000256" key="2">
    <source>
        <dbReference type="ARBA" id="ARBA00022729"/>
    </source>
</evidence>
<dbReference type="EMBL" id="CAJPEV010000710">
    <property type="protein sequence ID" value="CAG0887812.1"/>
    <property type="molecule type" value="Genomic_DNA"/>
</dbReference>
<dbReference type="Pfam" id="PF11938">
    <property type="entry name" value="DUF3456"/>
    <property type="match status" value="1"/>
</dbReference>
<evidence type="ECO:0000256" key="3">
    <source>
        <dbReference type="SAM" id="MobiDB-lite"/>
    </source>
</evidence>
<proteinExistence type="inferred from homology"/>
<dbReference type="OrthoDB" id="6020060at2759"/>
<keyword evidence="7" id="KW-1185">Reference proteome</keyword>
<name>A0A7R8XCQ0_9CRUS</name>
<dbReference type="InterPro" id="IPR021852">
    <property type="entry name" value="DUF3456"/>
</dbReference>
<gene>
    <name evidence="6" type="ORF">DSTB1V02_LOCUS4668</name>
</gene>
<dbReference type="PANTHER" id="PTHR15382:SF8">
    <property type="entry name" value="CANOPY B"/>
    <property type="match status" value="1"/>
</dbReference>
<dbReference type="Proteomes" id="UP000677054">
    <property type="component" value="Unassembled WGS sequence"/>
</dbReference>
<comment type="similarity">
    <text evidence="1">Belongs to the canopy family.</text>
</comment>
<protein>
    <recommendedName>
        <fullName evidence="5">DUF3456 domain-containing protein</fullName>
    </recommendedName>
</protein>
<evidence type="ECO:0000313" key="6">
    <source>
        <dbReference type="EMBL" id="CAD7244781.1"/>
    </source>
</evidence>
<feature type="signal peptide" evidence="4">
    <location>
        <begin position="1"/>
        <end position="36"/>
    </location>
</feature>